<dbReference type="Pfam" id="PF03372">
    <property type="entry name" value="Exo_endo_phos"/>
    <property type="match status" value="1"/>
</dbReference>
<proteinExistence type="predicted"/>
<protein>
    <recommendedName>
        <fullName evidence="2">LTD domain-containing protein</fullName>
    </recommendedName>
</protein>
<evidence type="ECO:0000313" key="3">
    <source>
        <dbReference type="EMBL" id="RAU81805.1"/>
    </source>
</evidence>
<accession>A0A364RC22</accession>
<evidence type="ECO:0000313" key="4">
    <source>
        <dbReference type="Proteomes" id="UP000251692"/>
    </source>
</evidence>
<feature type="domain" description="LTD" evidence="2">
    <location>
        <begin position="15"/>
        <end position="146"/>
    </location>
</feature>
<dbReference type="InterPro" id="IPR001322">
    <property type="entry name" value="Lamin_tail_dom"/>
</dbReference>
<dbReference type="EMBL" id="QMDV01000004">
    <property type="protein sequence ID" value="RAU81805.1"/>
    <property type="molecule type" value="Genomic_DNA"/>
</dbReference>
<evidence type="ECO:0000259" key="2">
    <source>
        <dbReference type="PROSITE" id="PS51841"/>
    </source>
</evidence>
<dbReference type="PANTHER" id="PTHR42834:SF1">
    <property type="entry name" value="ENDONUCLEASE_EXONUCLEASE_PHOSPHATASE FAMILY PROTEIN (AFU_ORTHOLOGUE AFUA_3G09210)"/>
    <property type="match status" value="1"/>
</dbReference>
<comment type="caution">
    <text evidence="3">The sequence shown here is derived from an EMBL/GenBank/DDBJ whole genome shotgun (WGS) entry which is preliminary data.</text>
</comment>
<dbReference type="Pfam" id="PF18962">
    <property type="entry name" value="Por_Secre_tail"/>
    <property type="match status" value="1"/>
</dbReference>
<dbReference type="PROSITE" id="PS51841">
    <property type="entry name" value="LTD"/>
    <property type="match status" value="1"/>
</dbReference>
<reference evidence="3 4" key="2">
    <citation type="submission" date="2018-07" db="EMBL/GenBank/DDBJ databases">
        <title>Pontibacter sp. 2b14 genomic sequence and assembly.</title>
        <authorList>
            <person name="Du Z.-J."/>
        </authorList>
    </citation>
    <scope>NUCLEOTIDE SEQUENCE [LARGE SCALE GENOMIC DNA]</scope>
    <source>
        <strain evidence="3 4">2b14</strain>
    </source>
</reference>
<dbReference type="InterPro" id="IPR026444">
    <property type="entry name" value="Secre_tail"/>
</dbReference>
<dbReference type="Gene3D" id="3.60.10.10">
    <property type="entry name" value="Endonuclease/exonuclease/phosphatase"/>
    <property type="match status" value="1"/>
</dbReference>
<dbReference type="SUPFAM" id="SSF56219">
    <property type="entry name" value="DNase I-like"/>
    <property type="match status" value="1"/>
</dbReference>
<dbReference type="PANTHER" id="PTHR42834">
    <property type="entry name" value="ENDONUCLEASE/EXONUCLEASE/PHOSPHATASE FAMILY PROTEIN (AFU_ORTHOLOGUE AFUA_3G09210)"/>
    <property type="match status" value="1"/>
</dbReference>
<organism evidence="3 4">
    <name type="scientific">Pontibacter arcticus</name>
    <dbReference type="NCBI Taxonomy" id="2080288"/>
    <lineage>
        <taxon>Bacteria</taxon>
        <taxon>Pseudomonadati</taxon>
        <taxon>Bacteroidota</taxon>
        <taxon>Cytophagia</taxon>
        <taxon>Cytophagales</taxon>
        <taxon>Hymenobacteraceae</taxon>
        <taxon>Pontibacter</taxon>
    </lineage>
</organism>
<evidence type="ECO:0000256" key="1">
    <source>
        <dbReference type="SAM" id="SignalP"/>
    </source>
</evidence>
<feature type="signal peptide" evidence="1">
    <location>
        <begin position="1"/>
        <end position="25"/>
    </location>
</feature>
<dbReference type="GO" id="GO:0003824">
    <property type="term" value="F:catalytic activity"/>
    <property type="evidence" value="ECO:0007669"/>
    <property type="project" value="InterPro"/>
</dbReference>
<dbReference type="NCBIfam" id="TIGR04183">
    <property type="entry name" value="Por_Secre_tail"/>
    <property type="match status" value="1"/>
</dbReference>
<dbReference type="RefSeq" id="WP_112306484.1">
    <property type="nucleotide sequence ID" value="NZ_QMDV01000004.1"/>
</dbReference>
<dbReference type="InterPro" id="IPR036691">
    <property type="entry name" value="Endo/exonu/phosph_ase_sf"/>
</dbReference>
<sequence length="1085" mass="114819">MKKILRSLQAACLVVGLGLPLQAAAQQVFINEIHYDNVGTDAGEGIEIAGPAGADLSGWKLVPYNGANGQSYSIQNLSGTIPAQQAGFGTVFVPIANLQNGDPDGIALVDAAGAVVQFLSYEGTFAATNGPATGLTSTDIGVKQGTASPVGFSLQLTGTGKSYTDFTWAPEAASTYNAVNNGQSFIPLQAVVFINELHYDNAGTDAGEGVEVAGNAGTDLAGWSIVAYNGNDGKPYKTTSLAGVLPNQQNGYGTLFFEIKDLQNGSPDAVALVNANGEVVEFLSYEGAFTAVGGPADGMASTAIVPEETGTTPIGFSLQLTGSGFKASDFTWSVPIASTYNKINAGQSFGDGPVEPEPNPEPQKVTIAQARKLPLGTEVIVNGTLTAAGELGGPAFIQDNTGGIALFEFDVHNGEDFAIGDSLQVIAVIGAFNQQVQLVDVIGFTDLGVAKNPIASKQVSIAEISTLEGQLVTIPNATFTDTRGLLFPESNYTITDNTGTTQLRIDGDVESLVGRVKPQEAVTVTGVLGSFRGALQLFPRFRADLPGTAPYLPKGTDVAITKTLDVMTWNMEFFGATQKDFGPADNELQLQNAFKLIDSVKADVIAVQEISDEALLQRLVDMLPGYKRICSDRYSYSFDGEDPAFPAQKVCFLYNTAVISVVDEQVIFEEMYDAARLGASTPLDKIPGGNPSSFWSSGRLPYMLTVDATVEGVTERYQLINIHAKSGSASADLTRRRFDVQALKDTLDQYYPNANIVMLGDYNDDVDVSIGGGTTTYNPFVSSDNFKTVTASLSEAGLRSFITQDNVIDHITISNELYDNYLVGTETLVIPFNLIPNYANTTSDHLAVVTRFELADPLTVDAGKNRTVYYGYAPQASTTLTASDATGGKPGYTYQWSNGQTGQSITVSPSETTVYTVTVTDAIGRTATDSVQVCVVDVSYKNGMVQICYNASGKPGLEKSLQVPAKLVESFLAKGATLGSCGVATSCEDAPAPVAPAAAANVYTFTAYPNPVKDNVTMSFGEVPASKKVTVVIFNSQGTEVYNRTHALQGNSLELNLTSLRLKEGLYYLKAGNETGTHTVRIVKE</sequence>
<dbReference type="AlphaFoldDB" id="A0A364RC22"/>
<name>A0A364RC22_9BACT</name>
<reference evidence="3 4" key="1">
    <citation type="submission" date="2018-06" db="EMBL/GenBank/DDBJ databases">
        <authorList>
            <person name="Liu Z.-W."/>
        </authorList>
    </citation>
    <scope>NUCLEOTIDE SEQUENCE [LARGE SCALE GENOMIC DNA]</scope>
    <source>
        <strain evidence="3 4">2b14</strain>
    </source>
</reference>
<feature type="chain" id="PRO_5016951223" description="LTD domain-containing protein" evidence="1">
    <location>
        <begin position="26"/>
        <end position="1085"/>
    </location>
</feature>
<gene>
    <name evidence="3" type="ORF">DP923_13995</name>
</gene>
<dbReference type="Proteomes" id="UP000251692">
    <property type="component" value="Unassembled WGS sequence"/>
</dbReference>
<keyword evidence="4" id="KW-1185">Reference proteome</keyword>
<dbReference type="OrthoDB" id="5500612at2"/>
<dbReference type="InterPro" id="IPR005135">
    <property type="entry name" value="Endo/exonuclease/phosphatase"/>
</dbReference>
<keyword evidence="1" id="KW-0732">Signal</keyword>